<dbReference type="Proteomes" id="UP001345827">
    <property type="component" value="Unassembled WGS sequence"/>
</dbReference>
<accession>A0AAV9QCA0</accession>
<dbReference type="EMBL" id="JAXLQG010000007">
    <property type="protein sequence ID" value="KAK5537521.1"/>
    <property type="molecule type" value="Genomic_DNA"/>
</dbReference>
<dbReference type="AlphaFoldDB" id="A0AAV9QCA0"/>
<sequence length="278" mass="30605">MTARKSGRADQEWTSLCERIQKLVSLGVREEAWYLLIAAALVGAPEPDLLASFYTYLTTGDREYAAKDRAEHLSLRFRDVVLKAIPLIGMPRVLCVFSPLAKAEGQLESRAKASKLTKKWHPVNIDVQQIHDRGAATADTIYGPVLLPKIFDTWGSHKEDMRFNELFVAYGLYLSDFEVMTPLETEVVVYSTISCLGLRGPGLWHLRGIGRLLGARGDGAGLSHDERIGGILKQTTGLKSAVAEVVAFVGEDFMNAANVKAWASNDDVVRELGGWGED</sequence>
<reference evidence="1 2" key="1">
    <citation type="submission" date="2023-06" db="EMBL/GenBank/DDBJ databases">
        <title>Black Yeasts Isolated from many extreme environments.</title>
        <authorList>
            <person name="Coleine C."/>
            <person name="Stajich J.E."/>
            <person name="Selbmann L."/>
        </authorList>
    </citation>
    <scope>NUCLEOTIDE SEQUENCE [LARGE SCALE GENOMIC DNA]</scope>
    <source>
        <strain evidence="1 2">CCFEE 5887</strain>
    </source>
</reference>
<protein>
    <submittedName>
        <fullName evidence="1">Uncharacterized protein</fullName>
    </submittedName>
</protein>
<evidence type="ECO:0000313" key="2">
    <source>
        <dbReference type="Proteomes" id="UP001345827"/>
    </source>
</evidence>
<organism evidence="1 2">
    <name type="scientific">Vermiconidia calcicola</name>
    <dbReference type="NCBI Taxonomy" id="1690605"/>
    <lineage>
        <taxon>Eukaryota</taxon>
        <taxon>Fungi</taxon>
        <taxon>Dikarya</taxon>
        <taxon>Ascomycota</taxon>
        <taxon>Pezizomycotina</taxon>
        <taxon>Dothideomycetes</taxon>
        <taxon>Dothideomycetidae</taxon>
        <taxon>Mycosphaerellales</taxon>
        <taxon>Extremaceae</taxon>
        <taxon>Vermiconidia</taxon>
    </lineage>
</organism>
<evidence type="ECO:0000313" key="1">
    <source>
        <dbReference type="EMBL" id="KAK5537521.1"/>
    </source>
</evidence>
<dbReference type="InterPro" id="IPR052999">
    <property type="entry name" value="PTS1_Protein"/>
</dbReference>
<gene>
    <name evidence="1" type="ORF">LTR25_004773</name>
</gene>
<comment type="caution">
    <text evidence="1">The sequence shown here is derived from an EMBL/GenBank/DDBJ whole genome shotgun (WGS) entry which is preliminary data.</text>
</comment>
<keyword evidence="2" id="KW-1185">Reference proteome</keyword>
<name>A0AAV9QCA0_9PEZI</name>
<proteinExistence type="predicted"/>
<dbReference type="PANTHER" id="PTHR28180">
    <property type="entry name" value="CONSERVED MITOCHONDRIAL PROTEIN-RELATED"/>
    <property type="match status" value="1"/>
</dbReference>